<comment type="function">
    <text evidence="7">Thiol-specific peroxidase that catalyzes the reduction of hydrogen peroxide and organic hydroperoxides to water and alcohols, respectively. Plays a role in cell protection against oxidative stress by detoxifying peroxides.</text>
</comment>
<dbReference type="EC" id="1.11.1.24" evidence="7"/>
<feature type="active site" description="Cysteine sulfenic acid (-SOH) intermediate" evidence="7">
    <location>
        <position position="59"/>
    </location>
</feature>
<dbReference type="PROSITE" id="PS51352">
    <property type="entry name" value="THIOREDOXIN_2"/>
    <property type="match status" value="1"/>
</dbReference>
<dbReference type="InterPro" id="IPR024706">
    <property type="entry name" value="Peroxiredoxin_AhpC-typ"/>
</dbReference>
<evidence type="ECO:0000256" key="7">
    <source>
        <dbReference type="HAMAP-Rule" id="MF_00401"/>
    </source>
</evidence>
<comment type="miscellaneous">
    <text evidence="7">The active site is a conserved redox-active cysteine residue, the peroxidatic cysteine (C(P)), which makes the nucleophilic attack on the peroxide substrate. The peroxide oxidizes the C(P)-SH to cysteine sulfenic acid (C(P)-SOH), which then reacts with another cysteine residue, the resolving cysteine (C(R)), to form a disulfide bridge. The disulfide is subsequently reduced by an appropriate electron donor to complete the catalytic cycle. In this 1-Cys peroxiredoxin, no C(R) is present and C(P) instead forms a disulfide with a cysteine from another protein or with a small thiol molecule.</text>
</comment>
<feature type="active site" description="Cysteine sulfenic acid (-SOH) intermediate; for peroxidase activity" evidence="8">
    <location>
        <position position="59"/>
    </location>
</feature>
<dbReference type="GO" id="GO:0033554">
    <property type="term" value="P:cellular response to stress"/>
    <property type="evidence" value="ECO:0007669"/>
    <property type="project" value="TreeGrafter"/>
</dbReference>
<dbReference type="GO" id="GO:0008379">
    <property type="term" value="F:thioredoxin peroxidase activity"/>
    <property type="evidence" value="ECO:0007669"/>
    <property type="project" value="TreeGrafter"/>
</dbReference>
<dbReference type="GO" id="GO:0005829">
    <property type="term" value="C:cytosol"/>
    <property type="evidence" value="ECO:0007669"/>
    <property type="project" value="TreeGrafter"/>
</dbReference>
<sequence>MNEPVLERSTPAIVTRPLLIGNPAPRFSTRTTMGNRSLDDYRGRWLVFFSHPADFTPVCTSEFVAFSKAYGRFQALGCDLLALSVDSLYSHIAWVRSIHERFGVTVLFPITEDPSMAIAAAYGMIHPDAADSSTVRATFVIDPGGLIRAMVWYPMSTGRSVEEILRLVEALQTSDKEAVSTPEGWRHGDPVIEPAPITVDALNDQDPSGDTLDWYYRLRKL</sequence>
<comment type="subcellular location">
    <subcellularLocation>
        <location evidence="7">Cytoplasm</location>
    </subcellularLocation>
</comment>
<evidence type="ECO:0000256" key="4">
    <source>
        <dbReference type="ARBA" id="ARBA00022862"/>
    </source>
</evidence>
<evidence type="ECO:0000256" key="8">
    <source>
        <dbReference type="PIRSR" id="PIRSR000239-1"/>
    </source>
</evidence>
<evidence type="ECO:0000256" key="5">
    <source>
        <dbReference type="ARBA" id="ARBA00023002"/>
    </source>
</evidence>
<keyword evidence="3 7" id="KW-0575">Peroxidase</keyword>
<dbReference type="OrthoDB" id="9812811at2"/>
<comment type="similarity">
    <text evidence="1">Belongs to the peroxiredoxin family. AhpC/Prx1 subfamily.</text>
</comment>
<dbReference type="EMBL" id="LT670818">
    <property type="protein sequence ID" value="SHH04196.1"/>
    <property type="molecule type" value="Genomic_DNA"/>
</dbReference>
<protein>
    <recommendedName>
        <fullName evidence="7">Peroxiredoxin</fullName>
        <ecNumber evidence="7">1.11.1.24</ecNumber>
    </recommendedName>
    <alternativeName>
        <fullName evidence="7">Thioredoxin-dependent peroxiredoxin</fullName>
    </alternativeName>
</protein>
<evidence type="ECO:0000256" key="3">
    <source>
        <dbReference type="ARBA" id="ARBA00022559"/>
    </source>
</evidence>
<dbReference type="PANTHER" id="PTHR10681">
    <property type="entry name" value="THIOREDOXIN PEROXIDASE"/>
    <property type="match status" value="1"/>
</dbReference>
<gene>
    <name evidence="10" type="ORF">SAMN05444169_5414</name>
</gene>
<evidence type="ECO:0000256" key="2">
    <source>
        <dbReference type="ARBA" id="ARBA00022490"/>
    </source>
</evidence>
<feature type="binding site" evidence="7">
    <location>
        <position position="136"/>
    </location>
    <ligand>
        <name>substrate</name>
    </ligand>
</feature>
<dbReference type="Pfam" id="PF00578">
    <property type="entry name" value="AhpC-TSA"/>
    <property type="match status" value="1"/>
</dbReference>
<comment type="subunit">
    <text evidence="7">Homodecamer. Pentamer of dimers that assemble into a ring structure.</text>
</comment>
<proteinExistence type="inferred from homology"/>
<evidence type="ECO:0000259" key="9">
    <source>
        <dbReference type="PROSITE" id="PS51352"/>
    </source>
</evidence>
<name>A0A1M5PRH6_9BRAD</name>
<dbReference type="InterPro" id="IPR022915">
    <property type="entry name" value="Peroxiredoxin_TDXH"/>
</dbReference>
<dbReference type="PANTHER" id="PTHR10681:SF171">
    <property type="entry name" value="PEROXIREDOXIN 4"/>
    <property type="match status" value="1"/>
</dbReference>
<keyword evidence="5 7" id="KW-0560">Oxidoreductase</keyword>
<feature type="domain" description="Thioredoxin" evidence="9">
    <location>
        <begin position="18"/>
        <end position="173"/>
    </location>
</feature>
<dbReference type="InterPro" id="IPR013766">
    <property type="entry name" value="Thioredoxin_domain"/>
</dbReference>
<organism evidence="10 11">
    <name type="scientific">Bradyrhizobium erythrophlei</name>
    <dbReference type="NCBI Taxonomy" id="1437360"/>
    <lineage>
        <taxon>Bacteria</taxon>
        <taxon>Pseudomonadati</taxon>
        <taxon>Pseudomonadota</taxon>
        <taxon>Alphaproteobacteria</taxon>
        <taxon>Hyphomicrobiales</taxon>
        <taxon>Nitrobacteraceae</taxon>
        <taxon>Bradyrhizobium</taxon>
    </lineage>
</organism>
<dbReference type="InterPro" id="IPR050217">
    <property type="entry name" value="Peroxiredoxin"/>
</dbReference>
<dbReference type="GO" id="GO:0006979">
    <property type="term" value="P:response to oxidative stress"/>
    <property type="evidence" value="ECO:0007669"/>
    <property type="project" value="TreeGrafter"/>
</dbReference>
<keyword evidence="6 7" id="KW-0676">Redox-active center</keyword>
<dbReference type="GO" id="GO:0042744">
    <property type="term" value="P:hydrogen peroxide catabolic process"/>
    <property type="evidence" value="ECO:0007669"/>
    <property type="project" value="TreeGrafter"/>
</dbReference>
<dbReference type="Gene3D" id="3.40.30.10">
    <property type="entry name" value="Glutaredoxin"/>
    <property type="match status" value="1"/>
</dbReference>
<dbReference type="Proteomes" id="UP000190675">
    <property type="component" value="Chromosome I"/>
</dbReference>
<reference evidence="10 11" key="1">
    <citation type="submission" date="2016-11" db="EMBL/GenBank/DDBJ databases">
        <authorList>
            <person name="Jaros S."/>
            <person name="Januszkiewicz K."/>
            <person name="Wedrychowicz H."/>
        </authorList>
    </citation>
    <scope>NUCLEOTIDE SEQUENCE [LARGE SCALE GENOMIC DNA]</scope>
    <source>
        <strain evidence="10 11">GAS242</strain>
    </source>
</reference>
<dbReference type="AlphaFoldDB" id="A0A1M5PRH6"/>
<dbReference type="HAMAP" id="MF_00401">
    <property type="entry name" value="Peroxiredoxin"/>
    <property type="match status" value="1"/>
</dbReference>
<dbReference type="InterPro" id="IPR019479">
    <property type="entry name" value="Peroxiredoxin_C"/>
</dbReference>
<keyword evidence="2 7" id="KW-0963">Cytoplasm</keyword>
<dbReference type="InterPro" id="IPR000866">
    <property type="entry name" value="AhpC/TSA"/>
</dbReference>
<evidence type="ECO:0000256" key="6">
    <source>
        <dbReference type="ARBA" id="ARBA00023284"/>
    </source>
</evidence>
<dbReference type="NCBIfam" id="NF009668">
    <property type="entry name" value="PRK13189.1"/>
    <property type="match status" value="1"/>
</dbReference>
<dbReference type="GO" id="GO:0045454">
    <property type="term" value="P:cell redox homeostasis"/>
    <property type="evidence" value="ECO:0007669"/>
    <property type="project" value="TreeGrafter"/>
</dbReference>
<comment type="catalytic activity">
    <reaction evidence="7">
        <text>a hydroperoxide + [thioredoxin]-dithiol = an alcohol + [thioredoxin]-disulfide + H2O</text>
        <dbReference type="Rhea" id="RHEA:62620"/>
        <dbReference type="Rhea" id="RHEA-COMP:10698"/>
        <dbReference type="Rhea" id="RHEA-COMP:10700"/>
        <dbReference type="ChEBI" id="CHEBI:15377"/>
        <dbReference type="ChEBI" id="CHEBI:29950"/>
        <dbReference type="ChEBI" id="CHEBI:30879"/>
        <dbReference type="ChEBI" id="CHEBI:35924"/>
        <dbReference type="ChEBI" id="CHEBI:50058"/>
        <dbReference type="EC" id="1.11.1.24"/>
    </reaction>
</comment>
<evidence type="ECO:0000313" key="10">
    <source>
        <dbReference type="EMBL" id="SHH04196.1"/>
    </source>
</evidence>
<keyword evidence="4 7" id="KW-0049">Antioxidant</keyword>
<evidence type="ECO:0000256" key="1">
    <source>
        <dbReference type="ARBA" id="ARBA00009796"/>
    </source>
</evidence>
<dbReference type="InterPro" id="IPR036249">
    <property type="entry name" value="Thioredoxin-like_sf"/>
</dbReference>
<evidence type="ECO:0000313" key="11">
    <source>
        <dbReference type="Proteomes" id="UP000190675"/>
    </source>
</evidence>
<comment type="caution">
    <text evidence="7">Lacks conserved residue(s) required for the propagation of feature annotation.</text>
</comment>
<comment type="similarity">
    <text evidence="7">Belongs to the peroxiredoxin family. Prx6 subfamily.</text>
</comment>
<dbReference type="Pfam" id="PF10417">
    <property type="entry name" value="1-cysPrx_C"/>
    <property type="match status" value="1"/>
</dbReference>
<dbReference type="RefSeq" id="WP_079568577.1">
    <property type="nucleotide sequence ID" value="NZ_LT670818.1"/>
</dbReference>
<dbReference type="PIRSF" id="PIRSF000239">
    <property type="entry name" value="AHPC"/>
    <property type="match status" value="1"/>
</dbReference>
<accession>A0A1M5PRH6</accession>
<dbReference type="SUPFAM" id="SSF52833">
    <property type="entry name" value="Thioredoxin-like"/>
    <property type="match status" value="1"/>
</dbReference>